<dbReference type="GO" id="GO:0004937">
    <property type="term" value="F:alpha1-adrenergic receptor activity"/>
    <property type="evidence" value="ECO:0007669"/>
    <property type="project" value="InterPro"/>
</dbReference>
<evidence type="ECO:0000256" key="8">
    <source>
        <dbReference type="ARBA" id="ARBA00023040"/>
    </source>
</evidence>
<evidence type="ECO:0000256" key="5">
    <source>
        <dbReference type="ARBA" id="ARBA00022475"/>
    </source>
</evidence>
<feature type="transmembrane region" description="Helical" evidence="17">
    <location>
        <begin position="111"/>
        <end position="132"/>
    </location>
</feature>
<feature type="transmembrane region" description="Helical" evidence="17">
    <location>
        <begin position="153"/>
        <end position="174"/>
    </location>
</feature>
<evidence type="ECO:0000256" key="16">
    <source>
        <dbReference type="RuleBase" id="RU000688"/>
    </source>
</evidence>
<dbReference type="InterPro" id="IPR017452">
    <property type="entry name" value="GPCR_Rhodpsn_7TM"/>
</dbReference>
<gene>
    <name evidence="19" type="primary">LOC107692201</name>
</gene>
<evidence type="ECO:0000259" key="18">
    <source>
        <dbReference type="PROSITE" id="PS50262"/>
    </source>
</evidence>
<evidence type="ECO:0000256" key="9">
    <source>
        <dbReference type="ARBA" id="ARBA00023136"/>
    </source>
</evidence>
<dbReference type="PANTHER" id="PTHR24248:SF14">
    <property type="entry name" value="ALPHA-1D ADRENERGIC RECEPTOR"/>
    <property type="match status" value="1"/>
</dbReference>
<evidence type="ECO:0000256" key="11">
    <source>
        <dbReference type="ARBA" id="ARBA00023170"/>
    </source>
</evidence>
<dbReference type="GO" id="GO:0007267">
    <property type="term" value="P:cell-cell signaling"/>
    <property type="evidence" value="ECO:0007669"/>
    <property type="project" value="TreeGrafter"/>
</dbReference>
<keyword evidence="7 17" id="KW-1133">Transmembrane helix</keyword>
<protein>
    <recommendedName>
        <fullName evidence="4">Alpha-1D adrenergic receptor</fullName>
    </recommendedName>
    <alternativeName>
        <fullName evidence="15">Alpha-1D adrenoreceptor</fullName>
    </alternativeName>
</protein>
<dbReference type="SMART" id="SM01381">
    <property type="entry name" value="7TM_GPCR_Srsx"/>
    <property type="match status" value="1"/>
</dbReference>
<dbReference type="Gene3D" id="1.20.1070.10">
    <property type="entry name" value="Rhodopsin 7-helix transmembrane proteins"/>
    <property type="match status" value="1"/>
</dbReference>
<evidence type="ECO:0000256" key="2">
    <source>
        <dbReference type="ARBA" id="ARBA00004651"/>
    </source>
</evidence>
<keyword evidence="8 16" id="KW-0297">G-protein coupled receptor</keyword>
<keyword evidence="12" id="KW-0325">Glycoprotein</keyword>
<evidence type="ECO:0000313" key="20">
    <source>
        <dbReference type="Proteomes" id="UP000472260"/>
    </source>
</evidence>
<evidence type="ECO:0000256" key="14">
    <source>
        <dbReference type="ARBA" id="ARBA00023288"/>
    </source>
</evidence>
<evidence type="ECO:0000256" key="3">
    <source>
        <dbReference type="ARBA" id="ARBA00011539"/>
    </source>
</evidence>
<evidence type="ECO:0000256" key="4">
    <source>
        <dbReference type="ARBA" id="ARBA00014541"/>
    </source>
</evidence>
<feature type="transmembrane region" description="Helical" evidence="17">
    <location>
        <begin position="194"/>
        <end position="214"/>
    </location>
</feature>
<evidence type="ECO:0000256" key="13">
    <source>
        <dbReference type="ARBA" id="ARBA00023224"/>
    </source>
</evidence>
<dbReference type="AlphaFoldDB" id="A0A671P1I5"/>
<keyword evidence="5" id="KW-1003">Cell membrane</keyword>
<dbReference type="GO" id="GO:0007200">
    <property type="term" value="P:phospholipase C-activating G protein-coupled receptor signaling pathway"/>
    <property type="evidence" value="ECO:0007669"/>
    <property type="project" value="TreeGrafter"/>
</dbReference>
<evidence type="ECO:0000256" key="6">
    <source>
        <dbReference type="ARBA" id="ARBA00022692"/>
    </source>
</evidence>
<feature type="transmembrane region" description="Helical" evidence="17">
    <location>
        <begin position="323"/>
        <end position="342"/>
    </location>
</feature>
<dbReference type="PRINTS" id="PR00237">
    <property type="entry name" value="GPCRRHODOPSN"/>
</dbReference>
<dbReference type="Ensembl" id="ENSSANT00000055631.1">
    <property type="protein sequence ID" value="ENSSANP00000052332.1"/>
    <property type="gene ID" value="ENSSANG00000026180.1"/>
</dbReference>
<evidence type="ECO:0000256" key="15">
    <source>
        <dbReference type="ARBA" id="ARBA00033147"/>
    </source>
</evidence>
<dbReference type="FunFam" id="1.20.1070.10:FF:000027">
    <property type="entry name" value="alpha-1A adrenergic receptor"/>
    <property type="match status" value="1"/>
</dbReference>
<evidence type="ECO:0000313" key="19">
    <source>
        <dbReference type="Ensembl" id="ENSSANP00000052332.1"/>
    </source>
</evidence>
<comment type="subunit">
    <text evidence="3">Interacts with FLNA (via filamin repeat 21); increases PKA-mediated phosphorylation of FLNA.</text>
</comment>
<evidence type="ECO:0000256" key="12">
    <source>
        <dbReference type="ARBA" id="ARBA00023180"/>
    </source>
</evidence>
<dbReference type="Pfam" id="PF00001">
    <property type="entry name" value="7tm_1"/>
    <property type="match status" value="1"/>
</dbReference>
<dbReference type="PROSITE" id="PS00237">
    <property type="entry name" value="G_PROTEIN_RECEP_F1_1"/>
    <property type="match status" value="1"/>
</dbReference>
<feature type="domain" description="G-protein coupled receptors family 1 profile" evidence="18">
    <location>
        <begin position="53"/>
        <end position="339"/>
    </location>
</feature>
<dbReference type="GO" id="GO:0071881">
    <property type="term" value="P:adenylate cyclase-inhibiting adrenergic receptor signaling pathway"/>
    <property type="evidence" value="ECO:0007669"/>
    <property type="project" value="UniProtKB-ARBA"/>
</dbReference>
<comment type="subcellular location">
    <subcellularLocation>
        <location evidence="2">Cell membrane</location>
        <topology evidence="2">Multi-pass membrane protein</topology>
    </subcellularLocation>
</comment>
<evidence type="ECO:0000256" key="17">
    <source>
        <dbReference type="SAM" id="Phobius"/>
    </source>
</evidence>
<dbReference type="InterPro" id="IPR000276">
    <property type="entry name" value="GPCR_Rhodpsn"/>
</dbReference>
<dbReference type="GO" id="GO:0005886">
    <property type="term" value="C:plasma membrane"/>
    <property type="evidence" value="ECO:0007669"/>
    <property type="project" value="UniProtKB-SubCell"/>
</dbReference>
<reference evidence="19" key="2">
    <citation type="submission" date="2025-09" db="UniProtKB">
        <authorList>
            <consortium name="Ensembl"/>
        </authorList>
    </citation>
    <scope>IDENTIFICATION</scope>
</reference>
<dbReference type="InterPro" id="IPR000363">
    <property type="entry name" value="ADRA1D_rcpt"/>
</dbReference>
<dbReference type="PANTHER" id="PTHR24248">
    <property type="entry name" value="ADRENERGIC RECEPTOR-RELATED G-PROTEIN COUPLED RECEPTOR"/>
    <property type="match status" value="1"/>
</dbReference>
<feature type="transmembrane region" description="Helical" evidence="17">
    <location>
        <begin position="74"/>
        <end position="105"/>
    </location>
</feature>
<dbReference type="PROSITE" id="PS50262">
    <property type="entry name" value="G_PROTEIN_RECEP_F1_2"/>
    <property type="match status" value="1"/>
</dbReference>
<comment type="similarity">
    <text evidence="16">Belongs to the G-protein coupled receptor 1 family.</text>
</comment>
<dbReference type="InterPro" id="IPR002233">
    <property type="entry name" value="ADR_fam"/>
</dbReference>
<dbReference type="GO" id="GO:0043410">
    <property type="term" value="P:positive regulation of MAPK cascade"/>
    <property type="evidence" value="ECO:0007669"/>
    <property type="project" value="TreeGrafter"/>
</dbReference>
<evidence type="ECO:0000256" key="10">
    <source>
        <dbReference type="ARBA" id="ARBA00023139"/>
    </source>
</evidence>
<name>A0A671P1I5_9TELE</name>
<organism evidence="19 20">
    <name type="scientific">Sinocyclocheilus anshuiensis</name>
    <dbReference type="NCBI Taxonomy" id="1608454"/>
    <lineage>
        <taxon>Eukaryota</taxon>
        <taxon>Metazoa</taxon>
        <taxon>Chordata</taxon>
        <taxon>Craniata</taxon>
        <taxon>Vertebrata</taxon>
        <taxon>Euteleostomi</taxon>
        <taxon>Actinopterygii</taxon>
        <taxon>Neopterygii</taxon>
        <taxon>Teleostei</taxon>
        <taxon>Ostariophysi</taxon>
        <taxon>Cypriniformes</taxon>
        <taxon>Cyprinidae</taxon>
        <taxon>Cyprininae</taxon>
        <taxon>Sinocyclocheilus</taxon>
    </lineage>
</organism>
<dbReference type="KEGG" id="sanh:107692201"/>
<reference evidence="19" key="1">
    <citation type="submission" date="2025-08" db="UniProtKB">
        <authorList>
            <consortium name="Ensembl"/>
        </authorList>
    </citation>
    <scope>IDENTIFICATION</scope>
</reference>
<evidence type="ECO:0000256" key="7">
    <source>
        <dbReference type="ARBA" id="ARBA00022989"/>
    </source>
</evidence>
<dbReference type="GO" id="GO:0071880">
    <property type="term" value="P:adenylate cyclase-activating adrenergic receptor signaling pathway"/>
    <property type="evidence" value="ECO:0007669"/>
    <property type="project" value="TreeGrafter"/>
</dbReference>
<keyword evidence="20" id="KW-1185">Reference proteome</keyword>
<keyword evidence="13 16" id="KW-0807">Transducer</keyword>
<dbReference type="SUPFAM" id="SSF81321">
    <property type="entry name" value="Family A G protein-coupled receptor-like"/>
    <property type="match status" value="1"/>
</dbReference>
<dbReference type="GO" id="GO:0004938">
    <property type="term" value="F:alpha2-adrenergic receptor activity"/>
    <property type="evidence" value="ECO:0007669"/>
    <property type="project" value="UniProtKB-ARBA"/>
</dbReference>
<keyword evidence="9 17" id="KW-0472">Membrane</keyword>
<accession>A0A671P1I5</accession>
<dbReference type="GO" id="GO:0045907">
    <property type="term" value="P:positive regulation of vasoconstriction"/>
    <property type="evidence" value="ECO:0007669"/>
    <property type="project" value="TreeGrafter"/>
</dbReference>
<comment type="function">
    <text evidence="1">This alpha-adrenergic receptor mediates its effect through the influx of extracellular calcium.</text>
</comment>
<dbReference type="PRINTS" id="PR01103">
    <property type="entry name" value="ADRENERGICR"/>
</dbReference>
<keyword evidence="14" id="KW-0449">Lipoprotein</keyword>
<feature type="transmembrane region" description="Helical" evidence="17">
    <location>
        <begin position="36"/>
        <end position="62"/>
    </location>
</feature>
<sequence>MTFSKLLNESKDEFLSDFLSNISNTTCESITLDSQVIGVGIFLAVFILLAIVGNILVILSVLCNKHLQTVTNFFIVNLAIADLLLSIIVLPFSASLEVLGCWVFGRVFCNIWAAVDVLCCTASILSLCIISIDRYIGVKHCLKYPTIMTERKAGVILVLVWVSSMVISIGPLLGWKEPPPSDESICSITEEPGYALFSSLFSFYLPLMVILVMYTRVYIVARRTTKSLEAGVKRERDKSMEVVLRIHCRSIPEDSRTSSKTKNHPFRSSLSVRLMKFSREKKAAKTLAIVVGMFILCWLPFFFVLPLGSFFPALKPSEMVFKVIFWLGYFNSCINPIIYACSSKEFQRAFTRLVRCQCQRHHRILRRFYDQRWRTAMRGARRGPHRDYCSGFPFHEQCGNSIYSCQSKSQPLSLKSWSFFPPLQNSSFQLKEKMNNLSNKIKNGTGKSSTSALARTEIDTVSMGIYNNCVDQSGYQIYDLTECYGLKETDI</sequence>
<dbReference type="PRINTS" id="PR00240">
    <property type="entry name" value="ADRENRGCA1DR"/>
</dbReference>
<dbReference type="GO" id="GO:0007204">
    <property type="term" value="P:positive regulation of cytosolic calcium ion concentration"/>
    <property type="evidence" value="ECO:0007669"/>
    <property type="project" value="TreeGrafter"/>
</dbReference>
<keyword evidence="11 16" id="KW-0675">Receptor</keyword>
<keyword evidence="6 16" id="KW-0812">Transmembrane</keyword>
<evidence type="ECO:0000256" key="1">
    <source>
        <dbReference type="ARBA" id="ARBA00002833"/>
    </source>
</evidence>
<dbReference type="GeneID" id="107692201"/>
<keyword evidence="10" id="KW-0564">Palmitate</keyword>
<proteinExistence type="inferred from homology"/>
<dbReference type="OrthoDB" id="5977853at2759"/>
<feature type="transmembrane region" description="Helical" evidence="17">
    <location>
        <begin position="283"/>
        <end position="303"/>
    </location>
</feature>
<dbReference type="RefSeq" id="XP_016346652.1">
    <property type="nucleotide sequence ID" value="XM_016491166.1"/>
</dbReference>
<dbReference type="Proteomes" id="UP000472260">
    <property type="component" value="Unassembled WGS sequence"/>
</dbReference>